<evidence type="ECO:0000256" key="1">
    <source>
        <dbReference type="SAM" id="MobiDB-lite"/>
    </source>
</evidence>
<name>A0ABM8A850_STRNI</name>
<dbReference type="Proteomes" id="UP001059597">
    <property type="component" value="Plasmid SNP1"/>
</dbReference>
<reference evidence="2" key="1">
    <citation type="submission" date="2022-06" db="EMBL/GenBank/DDBJ databases">
        <title>Complete genome sequence of Streptomyces nigrescens HEK616.</title>
        <authorList>
            <person name="Asamizu S."/>
            <person name="Onaka H."/>
        </authorList>
    </citation>
    <scope>NUCLEOTIDE SEQUENCE</scope>
    <source>
        <strain evidence="2">HEK616</strain>
        <plasmid evidence="2">SNP1</plasmid>
    </source>
</reference>
<keyword evidence="2" id="KW-0614">Plasmid</keyword>
<geneLocation type="plasmid" evidence="2 3">
    <name>SNP1</name>
</geneLocation>
<proteinExistence type="predicted"/>
<evidence type="ECO:0000313" key="2">
    <source>
        <dbReference type="EMBL" id="BDM74808.1"/>
    </source>
</evidence>
<organism evidence="2 3">
    <name type="scientific">Streptomyces nigrescens</name>
    <dbReference type="NCBI Taxonomy" id="1920"/>
    <lineage>
        <taxon>Bacteria</taxon>
        <taxon>Bacillati</taxon>
        <taxon>Actinomycetota</taxon>
        <taxon>Actinomycetes</taxon>
        <taxon>Kitasatosporales</taxon>
        <taxon>Streptomycetaceae</taxon>
        <taxon>Streptomyces</taxon>
    </lineage>
</organism>
<gene>
    <name evidence="2" type="ORF">HEK616_82950</name>
</gene>
<keyword evidence="3" id="KW-1185">Reference proteome</keyword>
<accession>A0ABM8A850</accession>
<sequence length="103" mass="11716">MAEDLAARRARSRFSANRKEASQGAGTVEQCQSARHRGREPAHRWPSRHLPRRYRLPWVIKNVTRPACLDETSDPVNRLMAIPDVTASKELTSLRDKLTSMGH</sequence>
<feature type="region of interest" description="Disordered" evidence="1">
    <location>
        <begin position="1"/>
        <end position="47"/>
    </location>
</feature>
<dbReference type="EMBL" id="AP026074">
    <property type="protein sequence ID" value="BDM74808.1"/>
    <property type="molecule type" value="Genomic_DNA"/>
</dbReference>
<evidence type="ECO:0000313" key="3">
    <source>
        <dbReference type="Proteomes" id="UP001059597"/>
    </source>
</evidence>
<protein>
    <submittedName>
        <fullName evidence="2">Uncharacterized protein</fullName>
    </submittedName>
</protein>